<proteinExistence type="predicted"/>
<dbReference type="InterPro" id="IPR001304">
    <property type="entry name" value="C-type_lectin-like"/>
</dbReference>
<dbReference type="Gene3D" id="3.10.100.10">
    <property type="entry name" value="Mannose-Binding Protein A, subunit A"/>
    <property type="match status" value="1"/>
</dbReference>
<gene>
    <name evidence="2" type="ORF">ElyMa_004356700</name>
</gene>
<protein>
    <submittedName>
        <fullName evidence="2">Mannose-binding protein C</fullName>
    </submittedName>
</protein>
<evidence type="ECO:0000313" key="3">
    <source>
        <dbReference type="Proteomes" id="UP000762676"/>
    </source>
</evidence>
<dbReference type="SUPFAM" id="SSF56436">
    <property type="entry name" value="C-type lectin-like"/>
    <property type="match status" value="1"/>
</dbReference>
<reference evidence="2 3" key="1">
    <citation type="journal article" date="2021" name="Elife">
        <title>Chloroplast acquisition without the gene transfer in kleptoplastic sea slugs, Plakobranchus ocellatus.</title>
        <authorList>
            <person name="Maeda T."/>
            <person name="Takahashi S."/>
            <person name="Yoshida T."/>
            <person name="Shimamura S."/>
            <person name="Takaki Y."/>
            <person name="Nagai Y."/>
            <person name="Toyoda A."/>
            <person name="Suzuki Y."/>
            <person name="Arimoto A."/>
            <person name="Ishii H."/>
            <person name="Satoh N."/>
            <person name="Nishiyama T."/>
            <person name="Hasebe M."/>
            <person name="Maruyama T."/>
            <person name="Minagawa J."/>
            <person name="Obokata J."/>
            <person name="Shigenobu S."/>
        </authorList>
    </citation>
    <scope>NUCLEOTIDE SEQUENCE [LARGE SCALE GENOMIC DNA]</scope>
</reference>
<evidence type="ECO:0000259" key="1">
    <source>
        <dbReference type="PROSITE" id="PS50041"/>
    </source>
</evidence>
<accession>A0AAV4H4W1</accession>
<dbReference type="Proteomes" id="UP000762676">
    <property type="component" value="Unassembled WGS sequence"/>
</dbReference>
<keyword evidence="3" id="KW-1185">Reference proteome</keyword>
<dbReference type="Pfam" id="PF00059">
    <property type="entry name" value="Lectin_C"/>
    <property type="match status" value="1"/>
</dbReference>
<evidence type="ECO:0000313" key="2">
    <source>
        <dbReference type="EMBL" id="GFR92552.1"/>
    </source>
</evidence>
<sequence>MHRLREKELKISSSKIFKDWMLASGAGKISVHLGGQDIDTPGFFIWDHSRENLADTHTDWNRGEPNNHGGKEDVVEWNGGTQKWNDIPRAVGFAYICEKAAHRRPIERCSAPPIVFSNAICLVSFTVSSPYTYTAISMVRAESRFVIEYDTSPLDAIPRGMLLGP</sequence>
<dbReference type="PROSITE" id="PS50041">
    <property type="entry name" value="C_TYPE_LECTIN_2"/>
    <property type="match status" value="1"/>
</dbReference>
<dbReference type="EMBL" id="BMAT01008781">
    <property type="protein sequence ID" value="GFR92552.1"/>
    <property type="molecule type" value="Genomic_DNA"/>
</dbReference>
<name>A0AAV4H4W1_9GAST</name>
<feature type="domain" description="C-type lectin" evidence="1">
    <location>
        <begin position="33"/>
        <end position="98"/>
    </location>
</feature>
<dbReference type="InterPro" id="IPR016187">
    <property type="entry name" value="CTDL_fold"/>
</dbReference>
<dbReference type="AlphaFoldDB" id="A0AAV4H4W1"/>
<comment type="caution">
    <text evidence="2">The sequence shown here is derived from an EMBL/GenBank/DDBJ whole genome shotgun (WGS) entry which is preliminary data.</text>
</comment>
<dbReference type="InterPro" id="IPR016186">
    <property type="entry name" value="C-type_lectin-like/link_sf"/>
</dbReference>
<organism evidence="2 3">
    <name type="scientific">Elysia marginata</name>
    <dbReference type="NCBI Taxonomy" id="1093978"/>
    <lineage>
        <taxon>Eukaryota</taxon>
        <taxon>Metazoa</taxon>
        <taxon>Spiralia</taxon>
        <taxon>Lophotrochozoa</taxon>
        <taxon>Mollusca</taxon>
        <taxon>Gastropoda</taxon>
        <taxon>Heterobranchia</taxon>
        <taxon>Euthyneura</taxon>
        <taxon>Panpulmonata</taxon>
        <taxon>Sacoglossa</taxon>
        <taxon>Placobranchoidea</taxon>
        <taxon>Plakobranchidae</taxon>
        <taxon>Elysia</taxon>
    </lineage>
</organism>